<dbReference type="Proteomes" id="UP000053611">
    <property type="component" value="Unassembled WGS sequence"/>
</dbReference>
<dbReference type="SUPFAM" id="SSF55681">
    <property type="entry name" value="Class II aaRS and biotin synthetases"/>
    <property type="match status" value="1"/>
</dbReference>
<dbReference type="EMBL" id="KQ087248">
    <property type="protein sequence ID" value="KLT39799.1"/>
    <property type="molecule type" value="Genomic_DNA"/>
</dbReference>
<dbReference type="Pfam" id="PF09825">
    <property type="entry name" value="BPL_N"/>
    <property type="match status" value="1"/>
</dbReference>
<dbReference type="GeneID" id="28987533"/>
<dbReference type="Gene3D" id="3.40.50.880">
    <property type="match status" value="1"/>
</dbReference>
<proteinExistence type="predicted"/>
<dbReference type="InterPro" id="IPR004143">
    <property type="entry name" value="BPL_LPL_catalytic"/>
</dbReference>
<dbReference type="RefSeq" id="XP_018276290.1">
    <property type="nucleotide sequence ID" value="XM_018426930.1"/>
</dbReference>
<dbReference type="PANTHER" id="PTHR12835">
    <property type="entry name" value="BIOTIN PROTEIN LIGASE"/>
    <property type="match status" value="1"/>
</dbReference>
<protein>
    <submittedName>
        <fullName evidence="2">Biotin-ligase</fullName>
    </submittedName>
</protein>
<dbReference type="GO" id="GO:0005737">
    <property type="term" value="C:cytoplasm"/>
    <property type="evidence" value="ECO:0007669"/>
    <property type="project" value="TreeGrafter"/>
</dbReference>
<evidence type="ECO:0000313" key="3">
    <source>
        <dbReference type="Proteomes" id="UP000053611"/>
    </source>
</evidence>
<sequence length="712" mass="76596">MPGPAPTAHQVLVYSGPGVSPLSLSHTLLTLSLLLIPHYTVQPVSASLLASEPWEQHCALLVIPGGRDLPYVDELSSKTKATTRIAEYVREGGRYLGLCAGAYFAAAEVQFDVGGPKEVTGKRTLAFFPGACAGPTHPGFDYGSESGSKAVSLITRDKVLDLIYYNGGGHFVMPAKVPAEVEVVARYAEPPSPDADVAAVQITRGKGKALLLSVHPEYPLEDPPARDAISKVSPQPTEQAVEAAEDGRVQWFADLLAGLGLRIPSREEERAGEEEHLLLHPTHPSPVFALSHPQHPELATSLLAAKTIQAKLKPGRNGFQSLRDGNDEFEVGPVDAVPDVAAFLAKRRRTEPEYPPAIQELSLADSTPAPKAPDMHALTKTLLLPGTVSYSAGWTPLFNFNTYWAELDDARARAGRMKRPALGDLMLYGEAVTSTQTMLDRNPVLLGGLPTLSFLASFQLSGRGRGSNAWLSPAGCLQWSMLLTLPASMVSKMVLIQYLTALAVAEAVDEDGRLGVRIKWPNDIYAQAEGVGGTEAGAGKKGLVKIGGILVNTNFIGGQWRIVVGTGVNVLNALPTTSLSQLHNLLTERAARNASTKPLPRPPTMEGTLARIMSVFEAKWAQFVDAGSFEPFMADYHARWLHSNQEVTLTTVTPHQRLRIVGITSDYGLLRCVPITSSSSIFGRETGNDEYVELQPDGNSFDLMAGMIKKKT</sequence>
<dbReference type="STRING" id="879819.A0A0J1AWX2"/>
<dbReference type="Gene3D" id="3.30.930.10">
    <property type="entry name" value="Bira Bifunctional Protein, Domain 2"/>
    <property type="match status" value="1"/>
</dbReference>
<evidence type="ECO:0000313" key="2">
    <source>
        <dbReference type="EMBL" id="KLT39799.1"/>
    </source>
</evidence>
<dbReference type="SUPFAM" id="SSF52317">
    <property type="entry name" value="Class I glutamine amidotransferase-like"/>
    <property type="match status" value="1"/>
</dbReference>
<dbReference type="PANTHER" id="PTHR12835:SF5">
    <property type="entry name" value="BIOTIN--PROTEIN LIGASE"/>
    <property type="match status" value="1"/>
</dbReference>
<organism evidence="2 3">
    <name type="scientific">Cutaneotrichosporon oleaginosum</name>
    <dbReference type="NCBI Taxonomy" id="879819"/>
    <lineage>
        <taxon>Eukaryota</taxon>
        <taxon>Fungi</taxon>
        <taxon>Dikarya</taxon>
        <taxon>Basidiomycota</taxon>
        <taxon>Agaricomycotina</taxon>
        <taxon>Tremellomycetes</taxon>
        <taxon>Trichosporonales</taxon>
        <taxon>Trichosporonaceae</taxon>
        <taxon>Cutaneotrichosporon</taxon>
    </lineage>
</organism>
<feature type="domain" description="BPL/LPL catalytic" evidence="1">
    <location>
        <begin position="417"/>
        <end position="624"/>
    </location>
</feature>
<dbReference type="InterPro" id="IPR029062">
    <property type="entry name" value="Class_I_gatase-like"/>
</dbReference>
<dbReference type="GO" id="GO:0004077">
    <property type="term" value="F:biotin--[biotin carboxyl-carrier protein] ligase activity"/>
    <property type="evidence" value="ECO:0007669"/>
    <property type="project" value="TreeGrafter"/>
</dbReference>
<dbReference type="InterPro" id="IPR045864">
    <property type="entry name" value="aa-tRNA-synth_II/BPL/LPL"/>
</dbReference>
<dbReference type="InterPro" id="IPR019197">
    <property type="entry name" value="Biotin-prot_ligase_N"/>
</dbReference>
<name>A0A0J1AWX2_9TREE</name>
<reference evidence="2 3" key="1">
    <citation type="submission" date="2015-03" db="EMBL/GenBank/DDBJ databases">
        <title>Genomics and transcriptomics of the oil-accumulating basidiomycete yeast T. oleaginosus allow insights into substrate utilization and the diverse evolutionary trajectories of mating systems in fungi.</title>
        <authorList>
            <consortium name="DOE Joint Genome Institute"/>
            <person name="Kourist R."/>
            <person name="Kracht O."/>
            <person name="Bracharz F."/>
            <person name="Lipzen A."/>
            <person name="Nolan M."/>
            <person name="Ohm R."/>
            <person name="Grigoriev I."/>
            <person name="Sun S."/>
            <person name="Heitman J."/>
            <person name="Bruck T."/>
            <person name="Nowrousian M."/>
        </authorList>
    </citation>
    <scope>NUCLEOTIDE SEQUENCE [LARGE SCALE GENOMIC DNA]</scope>
    <source>
        <strain evidence="2 3">IBC0246</strain>
    </source>
</reference>
<keyword evidence="2" id="KW-0436">Ligase</keyword>
<accession>A0A0J1AWX2</accession>
<dbReference type="CDD" id="cd03144">
    <property type="entry name" value="GATase1_ScBLP_like"/>
    <property type="match status" value="1"/>
</dbReference>
<evidence type="ECO:0000259" key="1">
    <source>
        <dbReference type="PROSITE" id="PS51733"/>
    </source>
</evidence>
<dbReference type="AlphaFoldDB" id="A0A0J1AWX2"/>
<dbReference type="OrthoDB" id="10250105at2759"/>
<keyword evidence="3" id="KW-1185">Reference proteome</keyword>
<dbReference type="PROSITE" id="PS51733">
    <property type="entry name" value="BPL_LPL_CATALYTIC"/>
    <property type="match status" value="1"/>
</dbReference>
<gene>
    <name evidence="2" type="ORF">CC85DRAFT_330412</name>
</gene>
<dbReference type="Pfam" id="PF03099">
    <property type="entry name" value="BPL_LplA_LipB"/>
    <property type="match status" value="1"/>
</dbReference>